<dbReference type="InterPro" id="IPR002110">
    <property type="entry name" value="Ankyrin_rpt"/>
</dbReference>
<evidence type="ECO:0000313" key="2">
    <source>
        <dbReference type="EMBL" id="KAA8520114.1"/>
    </source>
</evidence>
<dbReference type="PANTHER" id="PTHR24177:SF33">
    <property type="entry name" value="ANKYRIN REPEAT FAMILY PROTEIN"/>
    <property type="match status" value="1"/>
</dbReference>
<dbReference type="InterPro" id="IPR036770">
    <property type="entry name" value="Ankyrin_rpt-contain_sf"/>
</dbReference>
<evidence type="ECO:0000256" key="1">
    <source>
        <dbReference type="SAM" id="MobiDB-lite"/>
    </source>
</evidence>
<feature type="region of interest" description="Disordered" evidence="1">
    <location>
        <begin position="132"/>
        <end position="188"/>
    </location>
</feature>
<dbReference type="Pfam" id="PF14223">
    <property type="entry name" value="Retrotran_gag_2"/>
    <property type="match status" value="1"/>
</dbReference>
<dbReference type="Proteomes" id="UP000325577">
    <property type="component" value="Linkage Group LG6"/>
</dbReference>
<protein>
    <submittedName>
        <fullName evidence="2">Uncharacterized protein</fullName>
    </submittedName>
</protein>
<sequence length="607" mass="67706">MASTSNSILSVQQQYIPLFDGKNYDFWCVKMKIILLSLDLWELVEKGYVEPNSSTTLAGAQESQLKKQQQDNASALSKIQLGVSDSIFPIIMRATTAKEAWDILQQQFQGNLKEMESAKAASSDLVPAQELPIEKEDLPSGSQQCSSQDQGTRPKKGKAKIAGIGATKPRKEREKISGTGPKKGKDDISGMEEEEWIQYLPLYKAVDSGNWKAAEKILNRNPEALTARFSGNWTALHVATLAGHVKIVKELVKKMKAKDLEDLRCKYDNTALHVACSGRIKEIAKILVEANPDLLSTKGWGDRIPVVEAAFYGDKDMVHYLYSKTPKEALNPDTRKMLLCACINADIYDTAFDLVSYFETLAASVDSGAALALNALARKASAFHSGSQLMLWQRWIYSIICVEPLHASTNIVGDIESSHEGPSDRGIVIIRVLNQLIGCCGISSKLFATVPAIRRIYDEKVKHVQARKLLVHICEKISDRDPLQFITKEVYEATVEATKNGIVEFIFEIVKLYPDIIWKSDNDGRIIFNYAILHRQEKIFSLLHVMGSKKNTLAKKKDKDKNNMLHHAAILLHASSQLGRISGAALQMQRELQWFRVSTSLDSLDLL</sequence>
<evidence type="ECO:0000313" key="3">
    <source>
        <dbReference type="Proteomes" id="UP000325577"/>
    </source>
</evidence>
<organism evidence="2 3">
    <name type="scientific">Nyssa sinensis</name>
    <dbReference type="NCBI Taxonomy" id="561372"/>
    <lineage>
        <taxon>Eukaryota</taxon>
        <taxon>Viridiplantae</taxon>
        <taxon>Streptophyta</taxon>
        <taxon>Embryophyta</taxon>
        <taxon>Tracheophyta</taxon>
        <taxon>Spermatophyta</taxon>
        <taxon>Magnoliopsida</taxon>
        <taxon>eudicotyledons</taxon>
        <taxon>Gunneridae</taxon>
        <taxon>Pentapetalae</taxon>
        <taxon>asterids</taxon>
        <taxon>Cornales</taxon>
        <taxon>Nyssaceae</taxon>
        <taxon>Nyssa</taxon>
    </lineage>
</organism>
<dbReference type="Pfam" id="PF12796">
    <property type="entry name" value="Ank_2"/>
    <property type="match status" value="1"/>
</dbReference>
<gene>
    <name evidence="2" type="ORF">F0562_014370</name>
</gene>
<dbReference type="Gene3D" id="1.25.40.20">
    <property type="entry name" value="Ankyrin repeat-containing domain"/>
    <property type="match status" value="1"/>
</dbReference>
<dbReference type="SUPFAM" id="SSF48403">
    <property type="entry name" value="Ankyrin repeat"/>
    <property type="match status" value="1"/>
</dbReference>
<dbReference type="EMBL" id="CM018049">
    <property type="protein sequence ID" value="KAA8520114.1"/>
    <property type="molecule type" value="Genomic_DNA"/>
</dbReference>
<accession>A0A5J4ZQG3</accession>
<dbReference type="SMART" id="SM00248">
    <property type="entry name" value="ANK"/>
    <property type="match status" value="5"/>
</dbReference>
<dbReference type="OrthoDB" id="8014242at2759"/>
<reference evidence="2 3" key="1">
    <citation type="submission" date="2019-09" db="EMBL/GenBank/DDBJ databases">
        <title>A chromosome-level genome assembly of the Chinese tupelo Nyssa sinensis.</title>
        <authorList>
            <person name="Yang X."/>
            <person name="Kang M."/>
            <person name="Yang Y."/>
            <person name="Xiong H."/>
            <person name="Wang M."/>
            <person name="Zhang Z."/>
            <person name="Wang Z."/>
            <person name="Wu H."/>
            <person name="Ma T."/>
            <person name="Liu J."/>
            <person name="Xi Z."/>
        </authorList>
    </citation>
    <scope>NUCLEOTIDE SEQUENCE [LARGE SCALE GENOMIC DNA]</scope>
    <source>
        <strain evidence="2">J267</strain>
        <tissue evidence="2">Leaf</tissue>
    </source>
</reference>
<name>A0A5J4ZQG3_9ASTE</name>
<proteinExistence type="predicted"/>
<dbReference type="PANTHER" id="PTHR24177">
    <property type="entry name" value="CASKIN"/>
    <property type="match status" value="1"/>
</dbReference>
<dbReference type="GO" id="GO:0016020">
    <property type="term" value="C:membrane"/>
    <property type="evidence" value="ECO:0007669"/>
    <property type="project" value="TreeGrafter"/>
</dbReference>
<dbReference type="AlphaFoldDB" id="A0A5J4ZQG3"/>
<feature type="compositionally biased region" description="Low complexity" evidence="1">
    <location>
        <begin position="140"/>
        <end position="151"/>
    </location>
</feature>
<keyword evidence="3" id="KW-1185">Reference proteome</keyword>